<reference evidence="3" key="1">
    <citation type="submission" date="2015-08" db="EMBL/GenBank/DDBJ databases">
        <title>Genome sequencing project for genomic taxonomy and phylogenomics of Bacillus-like bacteria.</title>
        <authorList>
            <person name="Liu B."/>
            <person name="Wang J."/>
            <person name="Zhu Y."/>
            <person name="Liu G."/>
            <person name="Chen Q."/>
            <person name="Chen Z."/>
            <person name="Lan J."/>
            <person name="Che J."/>
            <person name="Ge C."/>
            <person name="Shi H."/>
            <person name="Pan Z."/>
            <person name="Liu X."/>
        </authorList>
    </citation>
    <scope>NUCLEOTIDE SEQUENCE [LARGE SCALE GENOMIC DNA]</scope>
    <source>
        <strain evidence="3">FJAT-4402</strain>
    </source>
</reference>
<protein>
    <recommendedName>
        <fullName evidence="1">N-acetyltransferase domain-containing protein</fullName>
    </recommendedName>
</protein>
<reference evidence="2 3" key="2">
    <citation type="journal article" date="2016" name="Int. J. Syst. Evol. Microbiol.">
        <title>Bacillus gobiensis sp. nov., isolated from a soil sample.</title>
        <authorList>
            <person name="Liu B."/>
            <person name="Liu G.H."/>
            <person name="Cetin S."/>
            <person name="Schumann P."/>
            <person name="Pan Z.Z."/>
            <person name="Chen Q.Q."/>
        </authorList>
    </citation>
    <scope>NUCLEOTIDE SEQUENCE [LARGE SCALE GENOMIC DNA]</scope>
    <source>
        <strain evidence="2 3">FJAT-4402</strain>
    </source>
</reference>
<dbReference type="Gene3D" id="3.40.630.30">
    <property type="match status" value="1"/>
</dbReference>
<evidence type="ECO:0000313" key="2">
    <source>
        <dbReference type="EMBL" id="ALC83851.1"/>
    </source>
</evidence>
<dbReference type="InterPro" id="IPR016181">
    <property type="entry name" value="Acyl_CoA_acyltransferase"/>
</dbReference>
<sequence>MEIRELEQNDLPDYLNLLKVLDEHNSMSLTEAEQLVGKIRCYPYYKIFLILNEEGQITGTFSLIICDNFGHGGLKFAIVENVVVHPEFRSQGIGKAMMLKAREIASENNCYKLMLSSNETRTEAHSFYENIGFERHGVSFRTELINK</sequence>
<dbReference type="InterPro" id="IPR039143">
    <property type="entry name" value="GNPNAT1-like"/>
</dbReference>
<feature type="domain" description="N-acetyltransferase" evidence="1">
    <location>
        <begin position="1"/>
        <end position="147"/>
    </location>
</feature>
<dbReference type="CDD" id="cd04301">
    <property type="entry name" value="NAT_SF"/>
    <property type="match status" value="1"/>
</dbReference>
<dbReference type="RefSeq" id="WP_053605724.1">
    <property type="nucleotide sequence ID" value="NZ_CP012600.1"/>
</dbReference>
<evidence type="ECO:0000259" key="1">
    <source>
        <dbReference type="PROSITE" id="PS51186"/>
    </source>
</evidence>
<evidence type="ECO:0000313" key="3">
    <source>
        <dbReference type="Proteomes" id="UP000067625"/>
    </source>
</evidence>
<accession>A0A0M5JHF8</accession>
<dbReference type="PANTHER" id="PTHR13355:SF11">
    <property type="entry name" value="GLUCOSAMINE 6-PHOSPHATE N-ACETYLTRANSFERASE"/>
    <property type="match status" value="1"/>
</dbReference>
<dbReference type="PANTHER" id="PTHR13355">
    <property type="entry name" value="GLUCOSAMINE 6-PHOSPHATE N-ACETYLTRANSFERASE"/>
    <property type="match status" value="1"/>
</dbReference>
<dbReference type="Proteomes" id="UP000067625">
    <property type="component" value="Chromosome"/>
</dbReference>
<dbReference type="AlphaFoldDB" id="A0A0M5JHF8"/>
<keyword evidence="3" id="KW-1185">Reference proteome</keyword>
<organism evidence="2 3">
    <name type="scientific">Bacillus gobiensis</name>
    <dbReference type="NCBI Taxonomy" id="1441095"/>
    <lineage>
        <taxon>Bacteria</taxon>
        <taxon>Bacillati</taxon>
        <taxon>Bacillota</taxon>
        <taxon>Bacilli</taxon>
        <taxon>Bacillales</taxon>
        <taxon>Bacillaceae</taxon>
        <taxon>Bacillus</taxon>
    </lineage>
</organism>
<dbReference type="EMBL" id="CP012600">
    <property type="protein sequence ID" value="ALC83851.1"/>
    <property type="molecule type" value="Genomic_DNA"/>
</dbReference>
<dbReference type="STRING" id="1441095.AM592_21825"/>
<dbReference type="Pfam" id="PF00583">
    <property type="entry name" value="Acetyltransf_1"/>
    <property type="match status" value="1"/>
</dbReference>
<dbReference type="InterPro" id="IPR000182">
    <property type="entry name" value="GNAT_dom"/>
</dbReference>
<proteinExistence type="predicted"/>
<dbReference type="PROSITE" id="PS51186">
    <property type="entry name" value="GNAT"/>
    <property type="match status" value="1"/>
</dbReference>
<dbReference type="SUPFAM" id="SSF55729">
    <property type="entry name" value="Acyl-CoA N-acyltransferases (Nat)"/>
    <property type="match status" value="1"/>
</dbReference>
<dbReference type="GO" id="GO:0004343">
    <property type="term" value="F:glucosamine 6-phosphate N-acetyltransferase activity"/>
    <property type="evidence" value="ECO:0007669"/>
    <property type="project" value="TreeGrafter"/>
</dbReference>
<name>A0A0M5JHF8_9BACI</name>
<gene>
    <name evidence="2" type="ORF">AM592_21825</name>
</gene>
<dbReference type="OrthoDB" id="9797826at2"/>
<dbReference type="PATRIC" id="fig|1441095.3.peg.4818"/>